<dbReference type="InterPro" id="IPR021858">
    <property type="entry name" value="Fun_TF"/>
</dbReference>
<dbReference type="PANTHER" id="PTHR47784">
    <property type="entry name" value="STEROL UPTAKE CONTROL PROTEIN 2"/>
    <property type="match status" value="1"/>
</dbReference>
<evidence type="ECO:0000259" key="3">
    <source>
        <dbReference type="PROSITE" id="PS50048"/>
    </source>
</evidence>
<dbReference type="InterPro" id="IPR053157">
    <property type="entry name" value="Sterol_Uptake_Regulator"/>
</dbReference>
<dbReference type="GO" id="GO:0008270">
    <property type="term" value="F:zinc ion binding"/>
    <property type="evidence" value="ECO:0007669"/>
    <property type="project" value="InterPro"/>
</dbReference>
<keyword evidence="5" id="KW-1185">Reference proteome</keyword>
<feature type="domain" description="Zn(2)-C6 fungal-type" evidence="3">
    <location>
        <begin position="12"/>
        <end position="41"/>
    </location>
</feature>
<sequence length="457" mass="50495">MPRLGHKKSRNGCRQCKARHVKCDENKPCSSCARHGVKCSLVTWPEGAPDPIPVPTTRTASTSSNTTRIKAEDASKPSPPIPTPAPTSLPIELVLNPSPSVVAQSPSDHSSHASSDPFPYLTKFVDKTETAEPDIWIRDLELMHHWSTKAYSTLSVPKHKEHVWQVTAPQHAITHVFLMHELLAYSALHLAFLHPEHRTGYSMLSSHHQNLAIQSMRKVFQNITAENCHALFATSSLITLTAFATTTVDEAKRQTPIDDLLDRYALVQGMYEILKTNHIYLYQGPFSQLLTDSSPSSSTLHTPPPPPLLLALLSQTLQPTQDAIATLIDSIHYATRHQSDDNAELRCAFLWPVRILPAFLNLLRQRHPVGLIVLAHYCVVLHAAGPVHWAMRGWGERVIRGVEGCLMSGRGERTVWAAWLAWCLDVVLGERGKQNEGGDGGVGGISGWGPMGPMTMR</sequence>
<dbReference type="PROSITE" id="PS50048">
    <property type="entry name" value="ZN2_CY6_FUNGAL_2"/>
    <property type="match status" value="1"/>
</dbReference>
<dbReference type="Gene3D" id="4.10.240.10">
    <property type="entry name" value="Zn(2)-C6 fungal-type DNA-binding domain"/>
    <property type="match status" value="1"/>
</dbReference>
<protein>
    <recommendedName>
        <fullName evidence="3">Zn(2)-C6 fungal-type domain-containing protein</fullName>
    </recommendedName>
</protein>
<dbReference type="SMART" id="SM00066">
    <property type="entry name" value="GAL4"/>
    <property type="match status" value="1"/>
</dbReference>
<evidence type="ECO:0000256" key="1">
    <source>
        <dbReference type="ARBA" id="ARBA00023242"/>
    </source>
</evidence>
<dbReference type="Pfam" id="PF00172">
    <property type="entry name" value="Zn_clus"/>
    <property type="match status" value="1"/>
</dbReference>
<accession>A0A9P4MNC2</accession>
<dbReference type="Pfam" id="PF11951">
    <property type="entry name" value="Fungal_trans_2"/>
    <property type="match status" value="1"/>
</dbReference>
<feature type="region of interest" description="Disordered" evidence="2">
    <location>
        <begin position="438"/>
        <end position="457"/>
    </location>
</feature>
<dbReference type="PROSITE" id="PS00463">
    <property type="entry name" value="ZN2_CY6_FUNGAL_1"/>
    <property type="match status" value="1"/>
</dbReference>
<keyword evidence="1" id="KW-0539">Nucleus</keyword>
<feature type="region of interest" description="Disordered" evidence="2">
    <location>
        <begin position="45"/>
        <end position="87"/>
    </location>
</feature>
<comment type="caution">
    <text evidence="4">The sequence shown here is derived from an EMBL/GenBank/DDBJ whole genome shotgun (WGS) entry which is preliminary data.</text>
</comment>
<reference evidence="4" key="1">
    <citation type="journal article" date="2020" name="Stud. Mycol.">
        <title>101 Dothideomycetes genomes: a test case for predicting lifestyles and emergence of pathogens.</title>
        <authorList>
            <person name="Haridas S."/>
            <person name="Albert R."/>
            <person name="Binder M."/>
            <person name="Bloem J."/>
            <person name="Labutti K."/>
            <person name="Salamov A."/>
            <person name="Andreopoulos B."/>
            <person name="Baker S."/>
            <person name="Barry K."/>
            <person name="Bills G."/>
            <person name="Bluhm B."/>
            <person name="Cannon C."/>
            <person name="Castanera R."/>
            <person name="Culley D."/>
            <person name="Daum C."/>
            <person name="Ezra D."/>
            <person name="Gonzalez J."/>
            <person name="Henrissat B."/>
            <person name="Kuo A."/>
            <person name="Liang C."/>
            <person name="Lipzen A."/>
            <person name="Lutzoni F."/>
            <person name="Magnuson J."/>
            <person name="Mondo S."/>
            <person name="Nolan M."/>
            <person name="Ohm R."/>
            <person name="Pangilinan J."/>
            <person name="Park H.-J."/>
            <person name="Ramirez L."/>
            <person name="Alfaro M."/>
            <person name="Sun H."/>
            <person name="Tritt A."/>
            <person name="Yoshinaga Y."/>
            <person name="Zwiers L.-H."/>
            <person name="Turgeon B."/>
            <person name="Goodwin S."/>
            <person name="Spatafora J."/>
            <person name="Crous P."/>
            <person name="Grigoriev I."/>
        </authorList>
    </citation>
    <scope>NUCLEOTIDE SEQUENCE</scope>
    <source>
        <strain evidence="4">ATCC 74209</strain>
    </source>
</reference>
<dbReference type="InterPro" id="IPR001138">
    <property type="entry name" value="Zn2Cys6_DnaBD"/>
</dbReference>
<organism evidence="4 5">
    <name type="scientific">Delitschia confertaspora ATCC 74209</name>
    <dbReference type="NCBI Taxonomy" id="1513339"/>
    <lineage>
        <taxon>Eukaryota</taxon>
        <taxon>Fungi</taxon>
        <taxon>Dikarya</taxon>
        <taxon>Ascomycota</taxon>
        <taxon>Pezizomycotina</taxon>
        <taxon>Dothideomycetes</taxon>
        <taxon>Pleosporomycetidae</taxon>
        <taxon>Pleosporales</taxon>
        <taxon>Delitschiaceae</taxon>
        <taxon>Delitschia</taxon>
    </lineage>
</organism>
<dbReference type="AlphaFoldDB" id="A0A9P4MNC2"/>
<dbReference type="EMBL" id="ML994298">
    <property type="protein sequence ID" value="KAF2196956.1"/>
    <property type="molecule type" value="Genomic_DNA"/>
</dbReference>
<gene>
    <name evidence="4" type="ORF">GQ43DRAFT_425565</name>
</gene>
<dbReference type="SUPFAM" id="SSF57701">
    <property type="entry name" value="Zn2/Cys6 DNA-binding domain"/>
    <property type="match status" value="1"/>
</dbReference>
<evidence type="ECO:0000313" key="4">
    <source>
        <dbReference type="EMBL" id="KAF2196956.1"/>
    </source>
</evidence>
<feature type="compositionally biased region" description="Pro residues" evidence="2">
    <location>
        <begin position="77"/>
        <end position="87"/>
    </location>
</feature>
<dbReference type="GO" id="GO:0001228">
    <property type="term" value="F:DNA-binding transcription activator activity, RNA polymerase II-specific"/>
    <property type="evidence" value="ECO:0007669"/>
    <property type="project" value="TreeGrafter"/>
</dbReference>
<dbReference type="InterPro" id="IPR036864">
    <property type="entry name" value="Zn2-C6_fun-type_DNA-bd_sf"/>
</dbReference>
<name>A0A9P4MNC2_9PLEO</name>
<dbReference type="PANTHER" id="PTHR47784:SF5">
    <property type="entry name" value="STEROL UPTAKE CONTROL PROTEIN 2"/>
    <property type="match status" value="1"/>
</dbReference>
<feature type="compositionally biased region" description="Low complexity" evidence="2">
    <location>
        <begin position="56"/>
        <end position="68"/>
    </location>
</feature>
<feature type="compositionally biased region" description="Gly residues" evidence="2">
    <location>
        <begin position="438"/>
        <end position="450"/>
    </location>
</feature>
<dbReference type="OrthoDB" id="3546279at2759"/>
<evidence type="ECO:0000313" key="5">
    <source>
        <dbReference type="Proteomes" id="UP000799536"/>
    </source>
</evidence>
<proteinExistence type="predicted"/>
<evidence type="ECO:0000256" key="2">
    <source>
        <dbReference type="SAM" id="MobiDB-lite"/>
    </source>
</evidence>
<dbReference type="Proteomes" id="UP000799536">
    <property type="component" value="Unassembled WGS sequence"/>
</dbReference>